<reference evidence="2" key="1">
    <citation type="submission" date="2012-08" db="EMBL/GenBank/DDBJ databases">
        <title>Sequences comparision among Chrysodeixis chalcites nucleopolyhedrovirus genotypes from a field strain of the Canary Islands.</title>
        <authorList>
            <person name="Bernal A."/>
            <person name="Simon O."/>
            <person name="Palma L."/>
            <person name="Williams T."/>
            <person name="Caballero P."/>
        </authorList>
    </citation>
    <scope>NUCLEOTIDE SEQUENCE</scope>
    <source>
        <strain evidence="2">TF1</strain>
    </source>
</reference>
<protein>
    <submittedName>
        <fullName evidence="1">p13 protein</fullName>
    </submittedName>
</protein>
<dbReference type="PANTHER" id="PTHR11183">
    <property type="entry name" value="GLYCOGENIN SUBFAMILY MEMBER"/>
    <property type="match status" value="1"/>
</dbReference>
<dbReference type="SUPFAM" id="SSF53448">
    <property type="entry name" value="Nucleotide-diphospho-sugar transferases"/>
    <property type="match status" value="1"/>
</dbReference>
<proteinExistence type="predicted"/>
<reference evidence="1" key="2">
    <citation type="journal article" date="2013" name="Genome Announc.">
        <title>Complete Genome Sequences of Five Chrysodeixis chalcites Nucleopolyhedrovirus Genotypes from a Canary Islands Isolate.</title>
        <authorList>
            <person name="Bernal A."/>
            <person name="Williams T."/>
            <person name="Munoz D."/>
            <person name="Caballero P."/>
            <person name="Simon O."/>
        </authorList>
    </citation>
    <scope>NUCLEOTIDE SEQUENCE</scope>
    <source>
        <strain evidence="1">TF1</strain>
    </source>
</reference>
<sequence>MYAYVTLVMLGDEYVKGALALAKSILYTNTVHDLVCMVTRDVSDRAVKTLERVYDRVVLVDFISYSCPPMLSNRQNQMYKPWIDHAFTKWQCLSLTDYDKILYLDADHIVIKSIDHLFALETPALYMADDNYGKMPFGTKIDACKINQYLEYKHNKILCKAGTVLFEPSLKLLNTIKSLLVPTNRFLQKCHFHNGFDEPVLLQALAISNMTITHLTILYAWTAGSYHHLRKNSEAYVINYYGDVKPWHRSSNDFNNSIGIGNIDCDDYETSIVVKKEKYRTRMPIIKYMDVFIWKFFYKLPILEGY</sequence>
<dbReference type="EMBL" id="JX560542">
    <property type="protein sequence ID" value="AGE61811.1"/>
    <property type="molecule type" value="Genomic_DNA"/>
</dbReference>
<dbReference type="GO" id="GO:0016757">
    <property type="term" value="F:glycosyltransferase activity"/>
    <property type="evidence" value="ECO:0007669"/>
    <property type="project" value="InterPro"/>
</dbReference>
<dbReference type="Gene3D" id="3.90.550.10">
    <property type="entry name" value="Spore Coat Polysaccharide Biosynthesis Protein SpsA, Chain A"/>
    <property type="match status" value="1"/>
</dbReference>
<accession>T1R010</accession>
<evidence type="ECO:0000313" key="2">
    <source>
        <dbReference type="EMBL" id="AGE61811.1"/>
    </source>
</evidence>
<evidence type="ECO:0000313" key="1">
    <source>
        <dbReference type="EMBL" id="AGE61363.1"/>
    </source>
</evidence>
<dbReference type="InterPro" id="IPR002495">
    <property type="entry name" value="Glyco_trans_8"/>
</dbReference>
<name>T1R010_9ABAC</name>
<organism evidence="1">
    <name type="scientific">Chrysodeixis chalcites nucleopolyhedrovirus</name>
    <dbReference type="NCBI Taxonomy" id="320432"/>
    <lineage>
        <taxon>Viruses</taxon>
        <taxon>Viruses incertae sedis</taxon>
        <taxon>Naldaviricetes</taxon>
        <taxon>Lefavirales</taxon>
        <taxon>Baculoviridae</taxon>
        <taxon>Alphabaculovirus</taxon>
        <taxon>Alphabaculovirus chrychalcites</taxon>
    </lineage>
</organism>
<dbReference type="InterPro" id="IPR029044">
    <property type="entry name" value="Nucleotide-diphossugar_trans"/>
</dbReference>
<dbReference type="Pfam" id="PF01501">
    <property type="entry name" value="Glyco_transf_8"/>
    <property type="match status" value="1"/>
</dbReference>
<dbReference type="InterPro" id="IPR050587">
    <property type="entry name" value="GNT1/Glycosyltrans_8"/>
</dbReference>
<dbReference type="EMBL" id="JX560539">
    <property type="protein sequence ID" value="AGE61363.1"/>
    <property type="molecule type" value="Genomic_DNA"/>
</dbReference>